<dbReference type="InterPro" id="IPR011330">
    <property type="entry name" value="Glyco_hydro/deAcase_b/a-brl"/>
</dbReference>
<dbReference type="EMBL" id="VSSQ01001173">
    <property type="protein sequence ID" value="MPM05873.1"/>
    <property type="molecule type" value="Genomic_DNA"/>
</dbReference>
<evidence type="ECO:0000256" key="1">
    <source>
        <dbReference type="SAM" id="Phobius"/>
    </source>
</evidence>
<dbReference type="GO" id="GO:0005975">
    <property type="term" value="P:carbohydrate metabolic process"/>
    <property type="evidence" value="ECO:0007669"/>
    <property type="project" value="InterPro"/>
</dbReference>
<reference evidence="2" key="1">
    <citation type="submission" date="2019-08" db="EMBL/GenBank/DDBJ databases">
        <authorList>
            <person name="Kucharzyk K."/>
            <person name="Murdoch R.W."/>
            <person name="Higgins S."/>
            <person name="Loffler F."/>
        </authorList>
    </citation>
    <scope>NUCLEOTIDE SEQUENCE</scope>
</reference>
<gene>
    <name evidence="2" type="ORF">SDC9_52168</name>
</gene>
<comment type="caution">
    <text evidence="2">The sequence shown here is derived from an EMBL/GenBank/DDBJ whole genome shotgun (WGS) entry which is preliminary data.</text>
</comment>
<dbReference type="SUPFAM" id="SSF88713">
    <property type="entry name" value="Glycoside hydrolase/deacetylase"/>
    <property type="match status" value="1"/>
</dbReference>
<dbReference type="AlphaFoldDB" id="A0A644WUU5"/>
<accession>A0A644WUU5</accession>
<dbReference type="Gene3D" id="3.20.20.370">
    <property type="entry name" value="Glycoside hydrolase/deacetylase"/>
    <property type="match status" value="1"/>
</dbReference>
<name>A0A644WUU5_9ZZZZ</name>
<feature type="transmembrane region" description="Helical" evidence="1">
    <location>
        <begin position="316"/>
        <end position="335"/>
    </location>
</feature>
<protein>
    <recommendedName>
        <fullName evidence="3">NodB homology domain-containing protein</fullName>
    </recommendedName>
</protein>
<evidence type="ECO:0008006" key="3">
    <source>
        <dbReference type="Google" id="ProtNLM"/>
    </source>
</evidence>
<proteinExistence type="predicted"/>
<keyword evidence="1" id="KW-1133">Transmembrane helix</keyword>
<organism evidence="2">
    <name type="scientific">bioreactor metagenome</name>
    <dbReference type="NCBI Taxonomy" id="1076179"/>
    <lineage>
        <taxon>unclassified sequences</taxon>
        <taxon>metagenomes</taxon>
        <taxon>ecological metagenomes</taxon>
    </lineage>
</organism>
<keyword evidence="1" id="KW-0812">Transmembrane</keyword>
<keyword evidence="1" id="KW-0472">Membrane</keyword>
<sequence length="339" mass="40641">MKKIYLTVDVECHDIVNRNQYIDGLSAKGLFGIKKILDLSKELNIPINFFFNIVENRKYGNKYTIEIINLIKQYRHNIYLHLHPEFITGDKKRSFLWEYSYEEKMQILQAGIDDYKTFLGEIPKMFRVGRYGADTEMYTVLRNMGLEMIDLSYCCERPKMCHISEQDLGVYNVPIMYMNQLIFPNTRYIALKIRRWKKFINLDTSDTTFNEWKRFLMKSKLSQLTLTMHSWNFIKRYFYLKKFTGADTFAEKKFKKMIIFAKEQEFEFCDLSQNPPKCSINNDEVVDLCIGIKAKLLMLYNNYLRIKILGRQNIKYFRLYIIINSVIITSIYLLYRLIL</sequence>
<evidence type="ECO:0000313" key="2">
    <source>
        <dbReference type="EMBL" id="MPM05873.1"/>
    </source>
</evidence>